<organism evidence="4 5">
    <name type="scientific">Sphingobium ummariense RL-3</name>
    <dbReference type="NCBI Taxonomy" id="1346791"/>
    <lineage>
        <taxon>Bacteria</taxon>
        <taxon>Pseudomonadati</taxon>
        <taxon>Pseudomonadota</taxon>
        <taxon>Alphaproteobacteria</taxon>
        <taxon>Sphingomonadales</taxon>
        <taxon>Sphingomonadaceae</taxon>
        <taxon>Sphingobium</taxon>
    </lineage>
</organism>
<evidence type="ECO:0000259" key="2">
    <source>
        <dbReference type="Pfam" id="PF26078"/>
    </source>
</evidence>
<dbReference type="PATRIC" id="fig|1346791.3.peg.2308"/>
<dbReference type="Pfam" id="PF26079">
    <property type="entry name" value="Baseplate_J_C"/>
    <property type="match status" value="1"/>
</dbReference>
<comment type="similarity">
    <text evidence="1">Belongs to the Mu gp47/PBSX XkdT family.</text>
</comment>
<dbReference type="Proteomes" id="UP000015523">
    <property type="component" value="Unassembled WGS sequence"/>
</dbReference>
<proteinExistence type="inferred from homology"/>
<accession>T0K5K3</accession>
<comment type="caution">
    <text evidence="4">The sequence shown here is derived from an EMBL/GenBank/DDBJ whole genome shotgun (WGS) entry which is preliminary data.</text>
</comment>
<gene>
    <name evidence="4" type="ORF">M529_11995</name>
</gene>
<dbReference type="RefSeq" id="WP_021318198.1">
    <property type="nucleotide sequence ID" value="NZ_AUWY01000082.1"/>
</dbReference>
<dbReference type="PANTHER" id="PTHR37829:SF3">
    <property type="entry name" value="PROTEIN JAYE-RELATED"/>
    <property type="match status" value="1"/>
</dbReference>
<dbReference type="EMBL" id="AUWY01000082">
    <property type="protein sequence ID" value="EQB31949.1"/>
    <property type="molecule type" value="Genomic_DNA"/>
</dbReference>
<evidence type="ECO:0000313" key="4">
    <source>
        <dbReference type="EMBL" id="EQB31949.1"/>
    </source>
</evidence>
<dbReference type="PANTHER" id="PTHR37829">
    <property type="entry name" value="PHAGE-LIKE ELEMENT PBSX PROTEIN XKDT"/>
    <property type="match status" value="1"/>
</dbReference>
<protein>
    <submittedName>
        <fullName evidence="4">Uncharacterized protein</fullName>
    </submittedName>
</protein>
<dbReference type="InterPro" id="IPR058530">
    <property type="entry name" value="Baseplate_J-like_C"/>
</dbReference>
<evidence type="ECO:0000259" key="3">
    <source>
        <dbReference type="Pfam" id="PF26079"/>
    </source>
</evidence>
<sequence length="183" mass="18955">GIAGGADEESDDALRARLLARIRQPVRGGAVSDYVAWALEVAEVSRAWCYGNWNGLGTVKLLFVMDGRANIIPEAGDVAVVATHIDALRPVTAQVTVAAPVAQPVPFTIALSPDTAEVRAAVTAELDDLFAREAEPGGTMLISHMREAASIAAGETDHVMATPTANVTAAAGAILTRGAITWA</sequence>
<evidence type="ECO:0000313" key="5">
    <source>
        <dbReference type="Proteomes" id="UP000015523"/>
    </source>
</evidence>
<keyword evidence="5" id="KW-1185">Reference proteome</keyword>
<reference evidence="4 5" key="1">
    <citation type="journal article" date="2013" name="Genome Announc.">
        <title>Draft Genome Sequence of Sphingobium ummariense Strain RL-3, a Hexachlorocyclohexane-Degrading Bacterium.</title>
        <authorList>
            <person name="Kohli P."/>
            <person name="Dua A."/>
            <person name="Sangwan N."/>
            <person name="Oldach P."/>
            <person name="Khurana J.P."/>
            <person name="Lal R."/>
        </authorList>
    </citation>
    <scope>NUCLEOTIDE SEQUENCE [LARGE SCALE GENOMIC DNA]</scope>
    <source>
        <strain evidence="4 5">RL-3</strain>
    </source>
</reference>
<name>T0K5K3_9SPHN</name>
<feature type="non-terminal residue" evidence="4">
    <location>
        <position position="1"/>
    </location>
</feature>
<evidence type="ECO:0000256" key="1">
    <source>
        <dbReference type="ARBA" id="ARBA00038087"/>
    </source>
</evidence>
<feature type="domain" description="Baseplate J-like C-terminal" evidence="3">
    <location>
        <begin position="105"/>
        <end position="182"/>
    </location>
</feature>
<dbReference type="Pfam" id="PF26078">
    <property type="entry name" value="Baseplate_J_M"/>
    <property type="match status" value="1"/>
</dbReference>
<dbReference type="InterPro" id="IPR052399">
    <property type="entry name" value="Phage_Baseplate_Assmbl_Protein"/>
</dbReference>
<feature type="domain" description="Baseplate J-like central" evidence="2">
    <location>
        <begin position="27"/>
        <end position="99"/>
    </location>
</feature>
<dbReference type="InterPro" id="IPR058531">
    <property type="entry name" value="Baseplate_J_M"/>
</dbReference>
<dbReference type="eggNOG" id="COG3299">
    <property type="taxonomic scope" value="Bacteria"/>
</dbReference>
<dbReference type="AlphaFoldDB" id="T0K5K3"/>